<dbReference type="EMBL" id="AZHB01000002">
    <property type="protein sequence ID" value="OAA72549.1"/>
    <property type="molecule type" value="Genomic_DNA"/>
</dbReference>
<evidence type="ECO:0000256" key="6">
    <source>
        <dbReference type="SAM" id="MobiDB-lite"/>
    </source>
</evidence>
<accession>A0A162MY83</accession>
<dbReference type="GO" id="GO:0000981">
    <property type="term" value="F:DNA-binding transcription factor activity, RNA polymerase II-specific"/>
    <property type="evidence" value="ECO:0007669"/>
    <property type="project" value="InterPro"/>
</dbReference>
<keyword evidence="5" id="KW-0539">Nucleus</keyword>
<keyword evidence="2" id="KW-0862">Zinc</keyword>
<proteinExistence type="predicted"/>
<keyword evidence="3" id="KW-0805">Transcription regulation</keyword>
<evidence type="ECO:0000313" key="9">
    <source>
        <dbReference type="Proteomes" id="UP000076744"/>
    </source>
</evidence>
<dbReference type="PROSITE" id="PS50048">
    <property type="entry name" value="ZN2_CY6_FUNGAL_2"/>
    <property type="match status" value="1"/>
</dbReference>
<sequence>MKTSRYSNTRQKSCQQCSDAKARCDRERARCARCVQRGLACAYPQVTSQSSDLSSGASIPSPPSDFSADTSAGQAKASQPVEDEADTHRSLDFTSLRLVCPIDAERIRNRWLNPYLEQPDQVVKAYPPMITRFISRMLGSYAAVAAHGRSAPPFIHPAQMHAPGAPLATCLSLVRVSDDPLLPGSVGNAALILQREMDAIAAQGQDEGGGFDDAATALDAFQAYLIYVLVLFFRLNQGSRPFFRNAMTTLQGLACVAAQTGLVCATDAAHARPRWEEWIVAEAKRRSLYVMYLLDSVLSGQENLPTYLGTELRGLPAPSSKTLWQAPTRAAWEQEYNIFLAEWSEPHLTIDELWPTPLEMDHVSAARRRSRVDRWLQALDEFGTMLFAVTDCTHGA</sequence>
<keyword evidence="8" id="KW-0238">DNA-binding</keyword>
<dbReference type="OrthoDB" id="2441642at2759"/>
<dbReference type="PANTHER" id="PTHR47660">
    <property type="entry name" value="TRANSCRIPTION FACTOR WITH C2H2 AND ZN(2)-CYS(6) DNA BINDING DOMAIN (EUROFUNG)-RELATED-RELATED"/>
    <property type="match status" value="1"/>
</dbReference>
<evidence type="ECO:0000256" key="1">
    <source>
        <dbReference type="ARBA" id="ARBA00022723"/>
    </source>
</evidence>
<dbReference type="PANTHER" id="PTHR47660:SF3">
    <property type="entry name" value="FINGER DOMAIN PROTEIN, PUTATIVE (AFU_ORTHOLOGUE AFUA_4G03310)-RELATED"/>
    <property type="match status" value="1"/>
</dbReference>
<dbReference type="PROSITE" id="PS00463">
    <property type="entry name" value="ZN2_CY6_FUNGAL_1"/>
    <property type="match status" value="1"/>
</dbReference>
<evidence type="ECO:0000313" key="8">
    <source>
        <dbReference type="EMBL" id="OAA72549.1"/>
    </source>
</evidence>
<dbReference type="Gene3D" id="4.10.240.10">
    <property type="entry name" value="Zn(2)-C6 fungal-type DNA-binding domain"/>
    <property type="match status" value="1"/>
</dbReference>
<keyword evidence="1" id="KW-0479">Metal-binding</keyword>
<comment type="caution">
    <text evidence="8">The sequence shown here is derived from an EMBL/GenBank/DDBJ whole genome shotgun (WGS) entry which is preliminary data.</text>
</comment>
<feature type="compositionally biased region" description="Polar residues" evidence="6">
    <location>
        <begin position="45"/>
        <end position="58"/>
    </location>
</feature>
<evidence type="ECO:0000256" key="2">
    <source>
        <dbReference type="ARBA" id="ARBA00022833"/>
    </source>
</evidence>
<keyword evidence="9" id="KW-1185">Reference proteome</keyword>
<protein>
    <submittedName>
        <fullName evidence="8">Zn(2)-C6 fungal-type DNA-binding domain protein</fullName>
    </submittedName>
</protein>
<dbReference type="RefSeq" id="XP_018707995.1">
    <property type="nucleotide sequence ID" value="XM_018845229.1"/>
</dbReference>
<name>A0A162MY83_CORFA</name>
<dbReference type="GO" id="GO:0008270">
    <property type="term" value="F:zinc ion binding"/>
    <property type="evidence" value="ECO:0007669"/>
    <property type="project" value="InterPro"/>
</dbReference>
<dbReference type="CDD" id="cd00067">
    <property type="entry name" value="GAL4"/>
    <property type="match status" value="1"/>
</dbReference>
<feature type="compositionally biased region" description="Polar residues" evidence="6">
    <location>
        <begin position="67"/>
        <end position="77"/>
    </location>
</feature>
<keyword evidence="4" id="KW-0804">Transcription</keyword>
<dbReference type="GO" id="GO:0003677">
    <property type="term" value="F:DNA binding"/>
    <property type="evidence" value="ECO:0007669"/>
    <property type="project" value="UniProtKB-KW"/>
</dbReference>
<dbReference type="SMART" id="SM00066">
    <property type="entry name" value="GAL4"/>
    <property type="match status" value="1"/>
</dbReference>
<dbReference type="PRINTS" id="PR00755">
    <property type="entry name" value="AFLATOXINBRP"/>
</dbReference>
<dbReference type="Proteomes" id="UP000076744">
    <property type="component" value="Unassembled WGS sequence"/>
</dbReference>
<dbReference type="Pfam" id="PF00172">
    <property type="entry name" value="Zn_clus"/>
    <property type="match status" value="1"/>
</dbReference>
<evidence type="ECO:0000259" key="7">
    <source>
        <dbReference type="PROSITE" id="PS50048"/>
    </source>
</evidence>
<reference evidence="8 9" key="1">
    <citation type="journal article" date="2016" name="Genome Biol. Evol.">
        <title>Divergent and convergent evolution of fungal pathogenicity.</title>
        <authorList>
            <person name="Shang Y."/>
            <person name="Xiao G."/>
            <person name="Zheng P."/>
            <person name="Cen K."/>
            <person name="Zhan S."/>
            <person name="Wang C."/>
        </authorList>
    </citation>
    <scope>NUCLEOTIDE SEQUENCE [LARGE SCALE GENOMIC DNA]</scope>
    <source>
        <strain evidence="8 9">ARSEF 2679</strain>
    </source>
</reference>
<dbReference type="STRING" id="1081104.A0A162MY83"/>
<organism evidence="8 9">
    <name type="scientific">Cordyceps fumosorosea (strain ARSEF 2679)</name>
    <name type="common">Isaria fumosorosea</name>
    <dbReference type="NCBI Taxonomy" id="1081104"/>
    <lineage>
        <taxon>Eukaryota</taxon>
        <taxon>Fungi</taxon>
        <taxon>Dikarya</taxon>
        <taxon>Ascomycota</taxon>
        <taxon>Pezizomycotina</taxon>
        <taxon>Sordariomycetes</taxon>
        <taxon>Hypocreomycetidae</taxon>
        <taxon>Hypocreales</taxon>
        <taxon>Cordycipitaceae</taxon>
        <taxon>Cordyceps</taxon>
    </lineage>
</organism>
<dbReference type="AlphaFoldDB" id="A0A162MY83"/>
<feature type="region of interest" description="Disordered" evidence="6">
    <location>
        <begin position="45"/>
        <end position="87"/>
    </location>
</feature>
<dbReference type="InterPro" id="IPR001138">
    <property type="entry name" value="Zn2Cys6_DnaBD"/>
</dbReference>
<gene>
    <name evidence="8" type="ORF">ISF_01622</name>
</gene>
<dbReference type="GeneID" id="30017914"/>
<evidence type="ECO:0000256" key="3">
    <source>
        <dbReference type="ARBA" id="ARBA00023015"/>
    </source>
</evidence>
<dbReference type="SUPFAM" id="SSF57701">
    <property type="entry name" value="Zn2/Cys6 DNA-binding domain"/>
    <property type="match status" value="1"/>
</dbReference>
<evidence type="ECO:0000256" key="4">
    <source>
        <dbReference type="ARBA" id="ARBA00023163"/>
    </source>
</evidence>
<evidence type="ECO:0000256" key="5">
    <source>
        <dbReference type="ARBA" id="ARBA00023242"/>
    </source>
</evidence>
<dbReference type="InterPro" id="IPR036864">
    <property type="entry name" value="Zn2-C6_fun-type_DNA-bd_sf"/>
</dbReference>
<feature type="domain" description="Zn(2)-C6 fungal-type" evidence="7">
    <location>
        <begin position="13"/>
        <end position="43"/>
    </location>
</feature>